<name>A0A370S994_PSEJE</name>
<evidence type="ECO:0000313" key="1">
    <source>
        <dbReference type="EMBL" id="RDL16310.1"/>
    </source>
</evidence>
<proteinExistence type="predicted"/>
<accession>A0A370S994</accession>
<comment type="caution">
    <text evidence="1">The sequence shown here is derived from an EMBL/GenBank/DDBJ whole genome shotgun (WGS) entry which is preliminary data.</text>
</comment>
<sequence>MLPMKRPRLSVVQALPAYHLALTFIDGQQLMLDLSSDLHTFPGLQPLLALEVFSTAMLADDGWCVEWLEPDIQIGADTLYLDALAQNAADDNTRIFISWRARTGLSLNQAAEALGVSARSISRYSNGREAVPRALALACLGWDSLQRGSTLAAEKSGRYIVNSKP</sequence>
<organism evidence="1 2">
    <name type="scientific">Pseudomonas jessenii</name>
    <dbReference type="NCBI Taxonomy" id="77298"/>
    <lineage>
        <taxon>Bacteria</taxon>
        <taxon>Pseudomonadati</taxon>
        <taxon>Pseudomonadota</taxon>
        <taxon>Gammaproteobacteria</taxon>
        <taxon>Pseudomonadales</taxon>
        <taxon>Pseudomonadaceae</taxon>
        <taxon>Pseudomonas</taxon>
    </lineage>
</organism>
<dbReference type="SUPFAM" id="SSF47413">
    <property type="entry name" value="lambda repressor-like DNA-binding domains"/>
    <property type="match status" value="1"/>
</dbReference>
<dbReference type="CDD" id="cd00093">
    <property type="entry name" value="HTH_XRE"/>
    <property type="match status" value="1"/>
</dbReference>
<dbReference type="Gene3D" id="3.30.2020.10">
    <property type="entry name" value="NE0471-like N-terminal domain"/>
    <property type="match status" value="1"/>
</dbReference>
<dbReference type="SUPFAM" id="SSF143880">
    <property type="entry name" value="NE0471 N-terminal domain-like"/>
    <property type="match status" value="1"/>
</dbReference>
<dbReference type="EMBL" id="QRAV01000014">
    <property type="protein sequence ID" value="RDL16310.1"/>
    <property type="molecule type" value="Genomic_DNA"/>
</dbReference>
<protein>
    <submittedName>
        <fullName evidence="1">Uncharacterized protein DUF2442</fullName>
    </submittedName>
</protein>
<reference evidence="1 2" key="1">
    <citation type="submission" date="2018-07" db="EMBL/GenBank/DDBJ databases">
        <title>Genome sequencing of rice bacterial endophytes.</title>
        <authorList>
            <person name="Venturi V."/>
        </authorList>
    </citation>
    <scope>NUCLEOTIDE SEQUENCE [LARGE SCALE GENOMIC DNA]</scope>
    <source>
        <strain evidence="1 2">E2333</strain>
    </source>
</reference>
<evidence type="ECO:0000313" key="2">
    <source>
        <dbReference type="Proteomes" id="UP000255365"/>
    </source>
</evidence>
<dbReference type="InterPro" id="IPR036782">
    <property type="entry name" value="NE0471-like_N"/>
</dbReference>
<dbReference type="InterPro" id="IPR010982">
    <property type="entry name" value="Lambda_DNA-bd_dom_sf"/>
</dbReference>
<dbReference type="Proteomes" id="UP000255365">
    <property type="component" value="Unassembled WGS sequence"/>
</dbReference>
<dbReference type="Gene3D" id="1.10.260.40">
    <property type="entry name" value="lambda repressor-like DNA-binding domains"/>
    <property type="match status" value="1"/>
</dbReference>
<dbReference type="GO" id="GO:0003677">
    <property type="term" value="F:DNA binding"/>
    <property type="evidence" value="ECO:0007669"/>
    <property type="project" value="InterPro"/>
</dbReference>
<gene>
    <name evidence="1" type="ORF">DEU51_114169</name>
</gene>
<dbReference type="Pfam" id="PF13560">
    <property type="entry name" value="HTH_31"/>
    <property type="match status" value="1"/>
</dbReference>
<dbReference type="AlphaFoldDB" id="A0A370S994"/>
<dbReference type="InterPro" id="IPR001387">
    <property type="entry name" value="Cro/C1-type_HTH"/>
</dbReference>
<dbReference type="RefSeq" id="WP_047300108.1">
    <property type="nucleotide sequence ID" value="NZ_QRAV01000014.1"/>
</dbReference>